<feature type="compositionally biased region" description="Polar residues" evidence="1">
    <location>
        <begin position="71"/>
        <end position="81"/>
    </location>
</feature>
<feature type="compositionally biased region" description="Polar residues" evidence="1">
    <location>
        <begin position="1"/>
        <end position="18"/>
    </location>
</feature>
<evidence type="ECO:0000259" key="2">
    <source>
        <dbReference type="Pfam" id="PF03399"/>
    </source>
</evidence>
<name>A0AAD2JLL5_9STRA</name>
<dbReference type="AlphaFoldDB" id="A0AAD2JLL5"/>
<feature type="domain" description="SAC3/GANP/THP3 conserved" evidence="2">
    <location>
        <begin position="112"/>
        <end position="438"/>
    </location>
</feature>
<evidence type="ECO:0000313" key="4">
    <source>
        <dbReference type="Proteomes" id="UP001295423"/>
    </source>
</evidence>
<feature type="compositionally biased region" description="Basic residues" evidence="1">
    <location>
        <begin position="33"/>
        <end position="51"/>
    </location>
</feature>
<dbReference type="InterPro" id="IPR045107">
    <property type="entry name" value="SAC3/GANP/THP3"/>
</dbReference>
<proteinExistence type="predicted"/>
<dbReference type="Gene3D" id="1.25.40.990">
    <property type="match status" value="1"/>
</dbReference>
<organism evidence="3 4">
    <name type="scientific">Cylindrotheca closterium</name>
    <dbReference type="NCBI Taxonomy" id="2856"/>
    <lineage>
        <taxon>Eukaryota</taxon>
        <taxon>Sar</taxon>
        <taxon>Stramenopiles</taxon>
        <taxon>Ochrophyta</taxon>
        <taxon>Bacillariophyta</taxon>
        <taxon>Bacillariophyceae</taxon>
        <taxon>Bacillariophycidae</taxon>
        <taxon>Bacillariales</taxon>
        <taxon>Bacillariaceae</taxon>
        <taxon>Cylindrotheca</taxon>
    </lineage>
</organism>
<dbReference type="PANTHER" id="PTHR12436:SF3">
    <property type="entry name" value="GERMINAL-CENTER ASSOCIATED NUCLEAR PROTEIN"/>
    <property type="match status" value="1"/>
</dbReference>
<dbReference type="PANTHER" id="PTHR12436">
    <property type="entry name" value="80 KDA MCM3-ASSOCIATED PROTEIN"/>
    <property type="match status" value="1"/>
</dbReference>
<evidence type="ECO:0000256" key="1">
    <source>
        <dbReference type="SAM" id="MobiDB-lite"/>
    </source>
</evidence>
<sequence>MSMSQGRGSSENSNSKGRSTGGRGSQKGPGRGGRGRGRGGRGRGGRGRGRGGRSQNKNNRSGRNHQENDNRQNVSVASRSYTIEPKESTERMDTSKNVSNQDEALMGAYQYCPREECDERQELKQVHELEATLETCSLPQAQRKLDPCLAVSKFKRSAAGTSHTVKPAQVLERTLSHLQRICARHQASPEHPPINNLLDWAEFLVDRLRAIQADATRLSSSNAGVSRDWHVQLVRMLIWIRYWTYSLDGDSSWLQRTINTMIGTAMESYWGQGQGLEGLSDADEKLHERMDDEMLCWSALLHVSQQQERQVGKRIGQADDLSCNSILLDFSKLSTTRKIAHHSLWSQVLILSSHLVRYEYYAAWKKMDNITAGLASQPMSILFKCCIEPNLSLWRYRTIQHYNKSFAKEEQITSVPRLLSIDPTEWNLDHARDFGLPVEQKDDGEIALVFKKAPLKDDAPRTNNAGSRVRDHRFTFGKCFDLNEKMSISSVHIDQMLKGGLP</sequence>
<reference evidence="3" key="1">
    <citation type="submission" date="2023-08" db="EMBL/GenBank/DDBJ databases">
        <authorList>
            <person name="Audoor S."/>
            <person name="Bilcke G."/>
        </authorList>
    </citation>
    <scope>NUCLEOTIDE SEQUENCE</scope>
</reference>
<dbReference type="Pfam" id="PF03399">
    <property type="entry name" value="SAC3_GANP"/>
    <property type="match status" value="1"/>
</dbReference>
<dbReference type="Proteomes" id="UP001295423">
    <property type="component" value="Unassembled WGS sequence"/>
</dbReference>
<feature type="compositionally biased region" description="Basic and acidic residues" evidence="1">
    <location>
        <begin position="84"/>
        <end position="94"/>
    </location>
</feature>
<dbReference type="EMBL" id="CAKOGP040002091">
    <property type="protein sequence ID" value="CAJ1961935.1"/>
    <property type="molecule type" value="Genomic_DNA"/>
</dbReference>
<comment type="caution">
    <text evidence="3">The sequence shown here is derived from an EMBL/GenBank/DDBJ whole genome shotgun (WGS) entry which is preliminary data.</text>
</comment>
<dbReference type="GO" id="GO:0005737">
    <property type="term" value="C:cytoplasm"/>
    <property type="evidence" value="ECO:0007669"/>
    <property type="project" value="TreeGrafter"/>
</dbReference>
<dbReference type="GO" id="GO:0006406">
    <property type="term" value="P:mRNA export from nucleus"/>
    <property type="evidence" value="ECO:0007669"/>
    <property type="project" value="TreeGrafter"/>
</dbReference>
<dbReference type="InterPro" id="IPR005062">
    <property type="entry name" value="SAC3/GANP/THP3_conserved"/>
</dbReference>
<evidence type="ECO:0000313" key="3">
    <source>
        <dbReference type="EMBL" id="CAJ1961935.1"/>
    </source>
</evidence>
<gene>
    <name evidence="3" type="ORF">CYCCA115_LOCUS19447</name>
</gene>
<accession>A0AAD2JLL5</accession>
<dbReference type="GO" id="GO:0070390">
    <property type="term" value="C:transcription export complex 2"/>
    <property type="evidence" value="ECO:0007669"/>
    <property type="project" value="TreeGrafter"/>
</dbReference>
<keyword evidence="4" id="KW-1185">Reference proteome</keyword>
<protein>
    <recommendedName>
        <fullName evidence="2">SAC3/GANP/THP3 conserved domain-containing protein</fullName>
    </recommendedName>
</protein>
<feature type="compositionally biased region" description="Gly residues" evidence="1">
    <location>
        <begin position="19"/>
        <end position="32"/>
    </location>
</feature>
<feature type="region of interest" description="Disordered" evidence="1">
    <location>
        <begin position="1"/>
        <end position="98"/>
    </location>
</feature>